<dbReference type="Gene3D" id="3.40.50.300">
    <property type="entry name" value="P-loop containing nucleotide triphosphate hydrolases"/>
    <property type="match status" value="1"/>
</dbReference>
<proteinExistence type="inferred from homology"/>
<dbReference type="GO" id="GO:0022857">
    <property type="term" value="F:transmembrane transporter activity"/>
    <property type="evidence" value="ECO:0007669"/>
    <property type="project" value="UniProtKB-ARBA"/>
</dbReference>
<comment type="similarity">
    <text evidence="1">Belongs to the ABC transporter superfamily.</text>
</comment>
<comment type="caution">
    <text evidence="6">The sequence shown here is derived from an EMBL/GenBank/DDBJ whole genome shotgun (WGS) entry which is preliminary data.</text>
</comment>
<dbReference type="FunFam" id="3.40.50.300:FF:000032">
    <property type="entry name" value="Export ABC transporter ATP-binding protein"/>
    <property type="match status" value="1"/>
</dbReference>
<feature type="domain" description="ABC transporter" evidence="5">
    <location>
        <begin position="33"/>
        <end position="261"/>
    </location>
</feature>
<sequence length="261" mass="29168">MKNSPGCHGENGILIAVKQDDVRREGGWKMELLRTEHLCKVYGTGENQVHALRDVSFSVEKGEFVAIIGQSGSGKSTLLHMIGGVDVPSSGHVWVDGSDVYARNRKELAIFRRRQVGLIYQFYNLIPVLNVVDNMTLPVKLDGQKVNRERLEELLDILDLRDRAAHLPRQLSGGQQQRAAIGRALLYAPALVLADEPTGNLDSRNSQEIMNLLKYSNRTYRQTLILITHDQEIALQADRIIRLEDGRIVSDAPNGRQGGRI</sequence>
<evidence type="ECO:0000256" key="4">
    <source>
        <dbReference type="ARBA" id="ARBA00022840"/>
    </source>
</evidence>
<dbReference type="PaxDb" id="411902-CLOBOL_00293"/>
<accession>A8RH24</accession>
<evidence type="ECO:0000313" key="6">
    <source>
        <dbReference type="EMBL" id="EDP19456.1"/>
    </source>
</evidence>
<dbReference type="PROSITE" id="PS00211">
    <property type="entry name" value="ABC_TRANSPORTER_1"/>
    <property type="match status" value="1"/>
</dbReference>
<organism evidence="6 7">
    <name type="scientific">Enterocloster bolteae (strain ATCC BAA-613 / DSM 15670 / CCUG 46953 / JCM 12243 / WAL 16351)</name>
    <name type="common">Clostridium bolteae</name>
    <dbReference type="NCBI Taxonomy" id="411902"/>
    <lineage>
        <taxon>Bacteria</taxon>
        <taxon>Bacillati</taxon>
        <taxon>Bacillota</taxon>
        <taxon>Clostridia</taxon>
        <taxon>Lachnospirales</taxon>
        <taxon>Lachnospiraceae</taxon>
        <taxon>Enterocloster</taxon>
    </lineage>
</organism>
<evidence type="ECO:0000256" key="3">
    <source>
        <dbReference type="ARBA" id="ARBA00022741"/>
    </source>
</evidence>
<dbReference type="GO" id="GO:0016887">
    <property type="term" value="F:ATP hydrolysis activity"/>
    <property type="evidence" value="ECO:0007669"/>
    <property type="project" value="InterPro"/>
</dbReference>
<dbReference type="InterPro" id="IPR003439">
    <property type="entry name" value="ABC_transporter-like_ATP-bd"/>
</dbReference>
<evidence type="ECO:0000256" key="2">
    <source>
        <dbReference type="ARBA" id="ARBA00022448"/>
    </source>
</evidence>
<dbReference type="InterPro" id="IPR003593">
    <property type="entry name" value="AAA+_ATPase"/>
</dbReference>
<gene>
    <name evidence="6" type="ORF">CLOBOL_00293</name>
</gene>
<evidence type="ECO:0000313" key="7">
    <source>
        <dbReference type="Proteomes" id="UP000005396"/>
    </source>
</evidence>
<dbReference type="InterPro" id="IPR027417">
    <property type="entry name" value="P-loop_NTPase"/>
</dbReference>
<name>A8RH24_ENTBW</name>
<dbReference type="InterPro" id="IPR017911">
    <property type="entry name" value="MacB-like_ATP-bd"/>
</dbReference>
<dbReference type="EMBL" id="ABCC02000002">
    <property type="protein sequence ID" value="EDP19456.1"/>
    <property type="molecule type" value="Genomic_DNA"/>
</dbReference>
<dbReference type="PANTHER" id="PTHR42798">
    <property type="entry name" value="LIPOPROTEIN-RELEASING SYSTEM ATP-BINDING PROTEIN LOLD"/>
    <property type="match status" value="1"/>
</dbReference>
<reference evidence="6 7" key="2">
    <citation type="submission" date="2007-09" db="EMBL/GenBank/DDBJ databases">
        <title>Draft genome sequence of Clostridium bolteae (ATCC BAA-613).</title>
        <authorList>
            <person name="Sudarsanam P."/>
            <person name="Ley R."/>
            <person name="Guruge J."/>
            <person name="Turnbaugh P.J."/>
            <person name="Mahowald M."/>
            <person name="Liep D."/>
            <person name="Gordon J."/>
        </authorList>
    </citation>
    <scope>NUCLEOTIDE SEQUENCE [LARGE SCALE GENOMIC DNA]</scope>
    <source>
        <strain evidence="7">ATCC BAA-613 / DSM 15670 / CCUG 46953 / JCM 12243 / WAL 16351</strain>
    </source>
</reference>
<dbReference type="PANTHER" id="PTHR42798:SF6">
    <property type="entry name" value="CELL DIVISION ATP-BINDING PROTEIN FTSE"/>
    <property type="match status" value="1"/>
</dbReference>
<dbReference type="eggNOG" id="COG1136">
    <property type="taxonomic scope" value="Bacteria"/>
</dbReference>
<keyword evidence="3" id="KW-0547">Nucleotide-binding</keyword>
<dbReference type="CDD" id="cd03255">
    <property type="entry name" value="ABC_MJ0796_LolCDE_FtsE"/>
    <property type="match status" value="1"/>
</dbReference>
<dbReference type="PROSITE" id="PS50893">
    <property type="entry name" value="ABC_TRANSPORTER_2"/>
    <property type="match status" value="1"/>
</dbReference>
<dbReference type="SUPFAM" id="SSF52540">
    <property type="entry name" value="P-loop containing nucleoside triphosphate hydrolases"/>
    <property type="match status" value="1"/>
</dbReference>
<dbReference type="HOGENOM" id="CLU_000604_1_22_9"/>
<dbReference type="GO" id="GO:0005524">
    <property type="term" value="F:ATP binding"/>
    <property type="evidence" value="ECO:0007669"/>
    <property type="project" value="UniProtKB-KW"/>
</dbReference>
<dbReference type="InterPro" id="IPR017871">
    <property type="entry name" value="ABC_transporter-like_CS"/>
</dbReference>
<dbReference type="AlphaFoldDB" id="A8RH24"/>
<keyword evidence="4" id="KW-0067">ATP-binding</keyword>
<dbReference type="Proteomes" id="UP000005396">
    <property type="component" value="Unassembled WGS sequence"/>
</dbReference>
<keyword evidence="2" id="KW-0813">Transport</keyword>
<dbReference type="SMART" id="SM00382">
    <property type="entry name" value="AAA"/>
    <property type="match status" value="1"/>
</dbReference>
<evidence type="ECO:0000259" key="5">
    <source>
        <dbReference type="PROSITE" id="PS50893"/>
    </source>
</evidence>
<evidence type="ECO:0000256" key="1">
    <source>
        <dbReference type="ARBA" id="ARBA00005417"/>
    </source>
</evidence>
<reference evidence="6 7" key="1">
    <citation type="submission" date="2007-08" db="EMBL/GenBank/DDBJ databases">
        <authorList>
            <person name="Fulton L."/>
            <person name="Clifton S."/>
            <person name="Fulton B."/>
            <person name="Xu J."/>
            <person name="Minx P."/>
            <person name="Pepin K.H."/>
            <person name="Johnson M."/>
            <person name="Thiruvilangam P."/>
            <person name="Bhonagiri V."/>
            <person name="Nash W.E."/>
            <person name="Mardis E.R."/>
            <person name="Wilson R.K."/>
        </authorList>
    </citation>
    <scope>NUCLEOTIDE SEQUENCE [LARGE SCALE GENOMIC DNA]</scope>
    <source>
        <strain evidence="7">ATCC BAA-613 / DSM 15670 / CCUG 46953 / JCM 12243 / WAL 16351</strain>
    </source>
</reference>
<dbReference type="Pfam" id="PF00005">
    <property type="entry name" value="ABC_tran"/>
    <property type="match status" value="1"/>
</dbReference>
<protein>
    <recommendedName>
        <fullName evidence="5">ABC transporter domain-containing protein</fullName>
    </recommendedName>
</protein>
<dbReference type="GO" id="GO:0098796">
    <property type="term" value="C:membrane protein complex"/>
    <property type="evidence" value="ECO:0007669"/>
    <property type="project" value="UniProtKB-ARBA"/>
</dbReference>